<accession>A0A9W6B7X2</accession>
<reference evidence="3 4" key="1">
    <citation type="journal article" date="2023" name="Commun. Biol.">
        <title>Reorganization of the ancestral sex-determining regions during the evolution of trioecy in Pleodorina starrii.</title>
        <authorList>
            <person name="Takahashi K."/>
            <person name="Suzuki S."/>
            <person name="Kawai-Toyooka H."/>
            <person name="Yamamoto K."/>
            <person name="Hamaji T."/>
            <person name="Ootsuki R."/>
            <person name="Yamaguchi H."/>
            <person name="Kawachi M."/>
            <person name="Higashiyama T."/>
            <person name="Nozaki H."/>
        </authorList>
    </citation>
    <scope>NUCLEOTIDE SEQUENCE [LARGE SCALE GENOMIC DNA]</scope>
    <source>
        <strain evidence="3 4">NIES-4479</strain>
    </source>
</reference>
<dbReference type="PANTHER" id="PTHR21043:SF0">
    <property type="entry name" value="MITOCHONDRIAL ASSEMBLY OF RIBOSOMAL LARGE SUBUNIT PROTEIN 1"/>
    <property type="match status" value="1"/>
</dbReference>
<dbReference type="Pfam" id="PF02410">
    <property type="entry name" value="RsfS"/>
    <property type="match status" value="1"/>
</dbReference>
<proteinExistence type="inferred from homology"/>
<feature type="compositionally biased region" description="Gly residues" evidence="2">
    <location>
        <begin position="291"/>
        <end position="304"/>
    </location>
</feature>
<feature type="compositionally biased region" description="Pro residues" evidence="2">
    <location>
        <begin position="418"/>
        <end position="428"/>
    </location>
</feature>
<feature type="compositionally biased region" description="Basic and acidic residues" evidence="2">
    <location>
        <begin position="776"/>
        <end position="785"/>
    </location>
</feature>
<keyword evidence="4" id="KW-1185">Reference proteome</keyword>
<dbReference type="Proteomes" id="UP001165080">
    <property type="component" value="Unassembled WGS sequence"/>
</dbReference>
<organism evidence="3 4">
    <name type="scientific">Pleodorina starrii</name>
    <dbReference type="NCBI Taxonomy" id="330485"/>
    <lineage>
        <taxon>Eukaryota</taxon>
        <taxon>Viridiplantae</taxon>
        <taxon>Chlorophyta</taxon>
        <taxon>core chlorophytes</taxon>
        <taxon>Chlorophyceae</taxon>
        <taxon>CS clade</taxon>
        <taxon>Chlamydomonadales</taxon>
        <taxon>Volvocaceae</taxon>
        <taxon>Pleodorina</taxon>
    </lineage>
</organism>
<dbReference type="PANTHER" id="PTHR21043">
    <property type="entry name" value="IOJAP SUPERFAMILY ORTHOLOG"/>
    <property type="match status" value="1"/>
</dbReference>
<feature type="compositionally biased region" description="Low complexity" evidence="2">
    <location>
        <begin position="535"/>
        <end position="548"/>
    </location>
</feature>
<feature type="region of interest" description="Disordered" evidence="2">
    <location>
        <begin position="274"/>
        <end position="359"/>
    </location>
</feature>
<feature type="region of interest" description="Disordered" evidence="2">
    <location>
        <begin position="407"/>
        <end position="430"/>
    </location>
</feature>
<evidence type="ECO:0000313" key="4">
    <source>
        <dbReference type="Proteomes" id="UP001165080"/>
    </source>
</evidence>
<feature type="compositionally biased region" description="Basic and acidic residues" evidence="2">
    <location>
        <begin position="549"/>
        <end position="565"/>
    </location>
</feature>
<feature type="compositionally biased region" description="Low complexity" evidence="2">
    <location>
        <begin position="332"/>
        <end position="344"/>
    </location>
</feature>
<evidence type="ECO:0000256" key="1">
    <source>
        <dbReference type="ARBA" id="ARBA00010574"/>
    </source>
</evidence>
<protein>
    <submittedName>
        <fullName evidence="3">Uncharacterized protein</fullName>
    </submittedName>
</protein>
<feature type="region of interest" description="Disordered" evidence="2">
    <location>
        <begin position="814"/>
        <end position="842"/>
    </location>
</feature>
<comment type="caution">
    <text evidence="3">The sequence shown here is derived from an EMBL/GenBank/DDBJ whole genome shotgun (WGS) entry which is preliminary data.</text>
</comment>
<dbReference type="EMBL" id="BRXU01000001">
    <property type="protein sequence ID" value="GLC47576.1"/>
    <property type="molecule type" value="Genomic_DNA"/>
</dbReference>
<evidence type="ECO:0000256" key="2">
    <source>
        <dbReference type="SAM" id="MobiDB-lite"/>
    </source>
</evidence>
<dbReference type="GO" id="GO:0017148">
    <property type="term" value="P:negative regulation of translation"/>
    <property type="evidence" value="ECO:0007669"/>
    <property type="project" value="TreeGrafter"/>
</dbReference>
<feature type="region of interest" description="Disordered" evidence="2">
    <location>
        <begin position="756"/>
        <end position="785"/>
    </location>
</feature>
<dbReference type="GO" id="GO:0090071">
    <property type="term" value="P:negative regulation of ribosome biogenesis"/>
    <property type="evidence" value="ECO:0007669"/>
    <property type="project" value="TreeGrafter"/>
</dbReference>
<dbReference type="GO" id="GO:0043023">
    <property type="term" value="F:ribosomal large subunit binding"/>
    <property type="evidence" value="ECO:0007669"/>
    <property type="project" value="TreeGrafter"/>
</dbReference>
<comment type="similarity">
    <text evidence="1">Belongs to the Iojap/RsfS family.</text>
</comment>
<feature type="region of interest" description="Disordered" evidence="2">
    <location>
        <begin position="178"/>
        <end position="203"/>
    </location>
</feature>
<sequence length="842" mass="84872">MLSRSRLANTLDAAVRSSWNTYAALSSGTRPTSVLREDIGIEVVFGQHHAAAQHLQEALRDSIKERLAVLLGRRKGRPLDLGSLQRLSVSDLMEACRQARLPTPPGEHPQQLAAALHSWLHVPEAAAAAAAQSGGGGAVAAAPGRGWDRPASLRHSNWMRHTGFGAAATAADTGAAGAAAGEGAAGSGTPATTTGEAAAATADEHAARVSSAAADAAAAADADADADAEAAAEAALRAAAEREADALFDDELRRRLQQAAATAATTEAATVAVGGAGATDGGPSTAEPAGVGTGGGDGGGGGGVAAAAMPLEALSGGSGQLGPQGPGPKEAQPQLQQQQQQQQQVDLAAAARHRESDQFLSTTELLASAAAGQGGGPSDASASYGRSHVGNVATSYVPSYGIAASGSGGGDGESLFDSPPPSTGPPRPSEVVAAVRRSLGRAGYGGGRKDPTCLTSLLLLSRAELMRLMESFNAGDLDTAGQSREQLAVRLLQMMSTAESGDDTSAAVGGASSTVPTEAEAAEAEAGVGSGLHVPDGTTRAPAAAAREGAGDRRRTVQWIRRGEREEAEAEVGAGGRWDEERAALGDPRRRQVLAAARRRQELMAAAAQPEEIATWLVKARAQDVVLLCSDPDAEADSGDLGTPSGSGSGSAASFMVIATALSQRHAYACAEAVRYQVRERLEELASGSEPGSGSGSGSGSAAGWAALDASLRGAPSVSGFNGADWLSLEAGRVQVHVLTPQARRYYRLEELLAGATSSGSSSGSRGRGRGGSVRHRVEGDGRPAGRWEGAAAVAVAAVAPSAAAARARPRMRLFGPWTGDGSGGRLPDTLETARVETATEA</sequence>
<feature type="region of interest" description="Disordered" evidence="2">
    <location>
        <begin position="499"/>
        <end position="574"/>
    </location>
</feature>
<dbReference type="InterPro" id="IPR043519">
    <property type="entry name" value="NT_sf"/>
</dbReference>
<evidence type="ECO:0000313" key="3">
    <source>
        <dbReference type="EMBL" id="GLC47576.1"/>
    </source>
</evidence>
<dbReference type="InterPro" id="IPR004394">
    <property type="entry name" value="Iojap/RsfS/C7orf30"/>
</dbReference>
<dbReference type="SUPFAM" id="SSF81301">
    <property type="entry name" value="Nucleotidyltransferase"/>
    <property type="match status" value="1"/>
</dbReference>
<dbReference type="Gene3D" id="3.30.460.10">
    <property type="entry name" value="Beta Polymerase, domain 2"/>
    <property type="match status" value="1"/>
</dbReference>
<gene>
    <name evidence="3" type="primary">PLEST004542</name>
    <name evidence="3" type="ORF">PLESTB_000003000</name>
</gene>
<dbReference type="AlphaFoldDB" id="A0A9W6B7X2"/>
<feature type="compositionally biased region" description="Low complexity" evidence="2">
    <location>
        <begin position="178"/>
        <end position="201"/>
    </location>
</feature>
<name>A0A9W6B7X2_9CHLO</name>